<evidence type="ECO:0000313" key="3">
    <source>
        <dbReference type="Proteomes" id="UP001623348"/>
    </source>
</evidence>
<sequence length="90" mass="9380">MPQGPPGVPAPRRGRRRIAAPGSGRGRRRGRRRRQVRAARGTLEEGPEALLGLASPPPPPLPSVAMQTPVLSCSPAARCSRGAGITDGSR</sequence>
<feature type="compositionally biased region" description="Basic residues" evidence="1">
    <location>
        <begin position="25"/>
        <end position="37"/>
    </location>
</feature>
<comment type="caution">
    <text evidence="2">The sequence shown here is derived from an EMBL/GenBank/DDBJ whole genome shotgun (WGS) entry which is preliminary data.</text>
</comment>
<name>A0ABC9XUC3_GRUJA</name>
<reference evidence="2 3" key="1">
    <citation type="submission" date="2024-06" db="EMBL/GenBank/DDBJ databases">
        <title>The draft genome of Grus japonensis, version 3.</title>
        <authorList>
            <person name="Nabeshima K."/>
            <person name="Suzuki S."/>
            <person name="Onuma M."/>
        </authorList>
    </citation>
    <scope>NUCLEOTIDE SEQUENCE [LARGE SCALE GENOMIC DNA]</scope>
    <source>
        <strain evidence="2 3">451A</strain>
    </source>
</reference>
<protein>
    <submittedName>
        <fullName evidence="2">Uncharacterized protein</fullName>
    </submittedName>
</protein>
<feature type="region of interest" description="Disordered" evidence="1">
    <location>
        <begin position="1"/>
        <end position="67"/>
    </location>
</feature>
<dbReference type="EMBL" id="BAAFJT010000025">
    <property type="protein sequence ID" value="GAB0200142.1"/>
    <property type="molecule type" value="Genomic_DNA"/>
</dbReference>
<evidence type="ECO:0000256" key="1">
    <source>
        <dbReference type="SAM" id="MobiDB-lite"/>
    </source>
</evidence>
<dbReference type="AlphaFoldDB" id="A0ABC9XUC3"/>
<organism evidence="2 3">
    <name type="scientific">Grus japonensis</name>
    <name type="common">Japanese crane</name>
    <name type="synonym">Red-crowned crane</name>
    <dbReference type="NCBI Taxonomy" id="30415"/>
    <lineage>
        <taxon>Eukaryota</taxon>
        <taxon>Metazoa</taxon>
        <taxon>Chordata</taxon>
        <taxon>Craniata</taxon>
        <taxon>Vertebrata</taxon>
        <taxon>Euteleostomi</taxon>
        <taxon>Archelosauria</taxon>
        <taxon>Archosauria</taxon>
        <taxon>Dinosauria</taxon>
        <taxon>Saurischia</taxon>
        <taxon>Theropoda</taxon>
        <taxon>Coelurosauria</taxon>
        <taxon>Aves</taxon>
        <taxon>Neognathae</taxon>
        <taxon>Neoaves</taxon>
        <taxon>Gruiformes</taxon>
        <taxon>Gruidae</taxon>
        <taxon>Grus</taxon>
    </lineage>
</organism>
<gene>
    <name evidence="2" type="ORF">GRJ2_002479600</name>
</gene>
<dbReference type="Proteomes" id="UP001623348">
    <property type="component" value="Unassembled WGS sequence"/>
</dbReference>
<accession>A0ABC9XUC3</accession>
<keyword evidence="3" id="KW-1185">Reference proteome</keyword>
<proteinExistence type="predicted"/>
<evidence type="ECO:0000313" key="2">
    <source>
        <dbReference type="EMBL" id="GAB0200142.1"/>
    </source>
</evidence>